<comment type="caution">
    <text evidence="4">The sequence shown here is derived from an EMBL/GenBank/DDBJ whole genome shotgun (WGS) entry which is preliminary data.</text>
</comment>
<dbReference type="STRING" id="158441.A0A226F041"/>
<name>A0A226F041_FOLCA</name>
<proteinExistence type="inferred from homology"/>
<reference evidence="4 5" key="1">
    <citation type="submission" date="2015-12" db="EMBL/GenBank/DDBJ databases">
        <title>The genome of Folsomia candida.</title>
        <authorList>
            <person name="Faddeeva A."/>
            <person name="Derks M.F."/>
            <person name="Anvar Y."/>
            <person name="Smit S."/>
            <person name="Van Straalen N."/>
            <person name="Roelofs D."/>
        </authorList>
    </citation>
    <scope>NUCLEOTIDE SEQUENCE [LARGE SCALE GENOMIC DNA]</scope>
    <source>
        <strain evidence="4 5">VU population</strain>
        <tissue evidence="4">Whole body</tissue>
    </source>
</reference>
<dbReference type="PANTHER" id="PTHR21600">
    <property type="entry name" value="MITOCHONDRIAL RNA PSEUDOURIDINE SYNTHASE"/>
    <property type="match status" value="1"/>
</dbReference>
<dbReference type="GO" id="GO:0001522">
    <property type="term" value="P:pseudouridine synthesis"/>
    <property type="evidence" value="ECO:0007669"/>
    <property type="project" value="InterPro"/>
</dbReference>
<evidence type="ECO:0000313" key="5">
    <source>
        <dbReference type="Proteomes" id="UP000198287"/>
    </source>
</evidence>
<dbReference type="AlphaFoldDB" id="A0A226F041"/>
<dbReference type="InterPro" id="IPR050188">
    <property type="entry name" value="RluA_PseudoU_synthase"/>
</dbReference>
<evidence type="ECO:0000256" key="2">
    <source>
        <dbReference type="ARBA" id="ARBA00010876"/>
    </source>
</evidence>
<comment type="similarity">
    <text evidence="2">Belongs to the pseudouridine synthase RluA family.</text>
</comment>
<dbReference type="SUPFAM" id="SSF55120">
    <property type="entry name" value="Pseudouridine synthase"/>
    <property type="match status" value="1"/>
</dbReference>
<evidence type="ECO:0000313" key="4">
    <source>
        <dbReference type="EMBL" id="OXA62784.1"/>
    </source>
</evidence>
<dbReference type="EMBL" id="LNIX01000001">
    <property type="protein sequence ID" value="OXA62784.1"/>
    <property type="molecule type" value="Genomic_DNA"/>
</dbReference>
<organism evidence="4 5">
    <name type="scientific">Folsomia candida</name>
    <name type="common">Springtail</name>
    <dbReference type="NCBI Taxonomy" id="158441"/>
    <lineage>
        <taxon>Eukaryota</taxon>
        <taxon>Metazoa</taxon>
        <taxon>Ecdysozoa</taxon>
        <taxon>Arthropoda</taxon>
        <taxon>Hexapoda</taxon>
        <taxon>Collembola</taxon>
        <taxon>Entomobryomorpha</taxon>
        <taxon>Isotomoidea</taxon>
        <taxon>Isotomidae</taxon>
        <taxon>Proisotominae</taxon>
        <taxon>Folsomia</taxon>
    </lineage>
</organism>
<dbReference type="GO" id="GO:0003723">
    <property type="term" value="F:RNA binding"/>
    <property type="evidence" value="ECO:0007669"/>
    <property type="project" value="InterPro"/>
</dbReference>
<keyword evidence="5" id="KW-1185">Reference proteome</keyword>
<protein>
    <submittedName>
        <fullName evidence="4">RNA pseudouridylate synthase domain-containing protein 3</fullName>
    </submittedName>
</protein>
<keyword evidence="3" id="KW-0413">Isomerase</keyword>
<evidence type="ECO:0000256" key="3">
    <source>
        <dbReference type="ARBA" id="ARBA00023235"/>
    </source>
</evidence>
<evidence type="ECO:0000256" key="1">
    <source>
        <dbReference type="ARBA" id="ARBA00001166"/>
    </source>
</evidence>
<dbReference type="Gene3D" id="3.30.2350.10">
    <property type="entry name" value="Pseudouridine synthase"/>
    <property type="match status" value="1"/>
</dbReference>
<comment type="catalytic activity">
    <reaction evidence="1">
        <text>a uridine in mRNA = a pseudouridine in mRNA</text>
        <dbReference type="Rhea" id="RHEA:56644"/>
        <dbReference type="Rhea" id="RHEA-COMP:14658"/>
        <dbReference type="Rhea" id="RHEA-COMP:14659"/>
        <dbReference type="ChEBI" id="CHEBI:65314"/>
        <dbReference type="ChEBI" id="CHEBI:65315"/>
    </reaction>
</comment>
<dbReference type="GO" id="GO:0009982">
    <property type="term" value="F:pseudouridine synthase activity"/>
    <property type="evidence" value="ECO:0007669"/>
    <property type="project" value="InterPro"/>
</dbReference>
<accession>A0A226F041</accession>
<dbReference type="Proteomes" id="UP000198287">
    <property type="component" value="Unassembled WGS sequence"/>
</dbReference>
<gene>
    <name evidence="4" type="ORF">Fcan01_02362</name>
</gene>
<sequence length="384" mass="43455">MLKLSSKLIFSGILCDTCSPCITIRKPNWRSYNVFNNYLRTSATSSVNASQGHHQIIITDQTKSDGEFIHPYKSIFPWKSKPEFVQHLVQQIVHADDGLVVINKPFGVGVINSKAKHKGQIKQVEYSHLRGIDLTDYNLEIALPHLRIALSKPDLVLVKSTERMTSGLAVFADNLRHADTFRRKLRNSKMLSNTKPLYNYLVITAGTPFSNQTTFHERVGVQLKSALLSNVMQPCIERQFSRNSVKRKDVKPVNVTINVAKYGDHKTALLEIGTSSVKWNFLRIYCSDLLIPILGDHLYSCRVQSIMGVPTKMDISHAPPGSSDQKLSPHILEALKVRESIQVLPHMHLQSYLLQNYGKKGHHLELKAPIPPHFKWTQSQLNLL</sequence>
<dbReference type="InterPro" id="IPR020103">
    <property type="entry name" value="PsdUridine_synth_cat_dom_sf"/>
</dbReference>
<dbReference type="PANTHER" id="PTHR21600:SF83">
    <property type="entry name" value="PSEUDOURIDYLATE SYNTHASE RPUSD4, MITOCHONDRIAL"/>
    <property type="match status" value="1"/>
</dbReference>
<dbReference type="OMA" id="PPAWYHL"/>
<dbReference type="OrthoDB" id="428658at2759"/>